<dbReference type="EMBL" id="JAAAPU010000134">
    <property type="protein sequence ID" value="KAF4201620.1"/>
    <property type="molecule type" value="Genomic_DNA"/>
</dbReference>
<dbReference type="SUPFAM" id="SSF48264">
    <property type="entry name" value="Cytochrome P450"/>
    <property type="match status" value="1"/>
</dbReference>
<evidence type="ECO:0000259" key="4">
    <source>
        <dbReference type="Pfam" id="PF04082"/>
    </source>
</evidence>
<evidence type="ECO:0000256" key="2">
    <source>
        <dbReference type="ARBA" id="ARBA00023242"/>
    </source>
</evidence>
<dbReference type="GO" id="GO:0044283">
    <property type="term" value="P:small molecule biosynthetic process"/>
    <property type="evidence" value="ECO:0007669"/>
    <property type="project" value="UniProtKB-ARBA"/>
</dbReference>
<reference evidence="5" key="1">
    <citation type="journal article" date="2020" name="bioRxiv">
        <title>Genomic and phenotypic heterogeneity of clinical isolates of the human pathogens Aspergillus fumigatus, Aspergillus lentulus and Aspergillus fumigatiaffinis.</title>
        <authorList>
            <person name="dos Santos R.A.C."/>
            <person name="Steenwyk J.L."/>
            <person name="Rivero-Menendez O."/>
            <person name="Mead M.E."/>
            <person name="Silva L.P."/>
            <person name="Bastos R.W."/>
            <person name="Alastruey-Izquierdo A."/>
            <person name="Goldman G.H."/>
            <person name="Rokas A."/>
        </authorList>
    </citation>
    <scope>NUCLEOTIDE SEQUENCE</scope>
    <source>
        <strain evidence="5">CNM-CM8927</strain>
    </source>
</reference>
<dbReference type="InterPro" id="IPR001128">
    <property type="entry name" value="Cyt_P450"/>
</dbReference>
<keyword evidence="3" id="KW-0732">Signal</keyword>
<dbReference type="InterPro" id="IPR007219">
    <property type="entry name" value="XnlR_reg_dom"/>
</dbReference>
<sequence length="1085" mass="121775">MIAVVALVVFSAVAAKLALRTYRIHMHPLKSFKGRPEACVSENWLYKVTKDGTAEQTFESLHQKFTIDGGANHSFYNTDTKALRIGPNELHITDIELYKVIYNQSKPFLKHAPFYNGFNTPHTVFAELDPRLHKERRRMLNPLFSKVGVYRLEPLIQEKIYLLSSKISRLCGSKEIDVHNAVRLLTTDIITEFAFAKSANLIEEKSNDLDSWFLDAFDVASQSVVDLQYNALLRQLVKVLPISAVEFLSPKLGSILNLQKYAESCMRHWQKSSGGSKYPVIFDSLQSISDDAKVSEAMDILIAGADTTASTLTTGFYHILSNPKIKERLVQAIDEAMPEAGKFIPLQSLEKVEYLTACVKESIRVGMAVPGRLPRVVPAGDPFIVEGKVVPPGTIVSMSAYTMHNSVDAWGPDARQFNPDRWIGPASKGLEQWLSTFSKGAHWPCQFTKGSTEVALQGCKILPDTSGQRTNYQTNDNSKPIDISEPSHAAEGSPINAISADPLGQGNVDFTGGPYADLASPTQAGQTAPYCEATSIFDSFLLWPLDDAFELSDIALTDPSSLQTPSSIAGTMNQPTKRMSGAENEMELTRFQQGLPMHAVEAPRPSSSTQSNIYVPETALTEDDCDILISEDHRHVPKPSVLVYERICALYAELNSALSFQNNLELAQATLLFNIALLFGGAREGIMHLQYQRNVLVTTCRPLLVPGVLFARNRMLSATSLSPGDWSLWIAAESWKRVVYFTWLIECFQLVLFDLPPLITVGEMHLSMPCDDKLWQSSNFHDWELARDLQRDERLSITCLLKMEVVDTEYIRSLSDSALLISVFAVYVAEKHASQQQSLHLFSDMHSTRDYWTTFSTGGLRAPGHGKDAIDAIIARLQQAATRRVKDGTILSTVTKVSLVLRLLRFIQYRQLYISSGWMAQNQEVQAAEQHIKQLLHAEPKQARQSLVHAAQLFRIIRCQHQFDPYDSFILLMAVLYIWNYDRFVISDKSRYPSDRGPEEIFRIDQNMNEDVQEKWVAGAFEMREQLHITGLGVLNGQDSVPRILRETVRILNHDKAWSRQANNIKRALQQILLGRTPTFSAEPE</sequence>
<organism evidence="5 6">
    <name type="scientific">Aspergillus lentulus</name>
    <dbReference type="NCBI Taxonomy" id="293939"/>
    <lineage>
        <taxon>Eukaryota</taxon>
        <taxon>Fungi</taxon>
        <taxon>Dikarya</taxon>
        <taxon>Ascomycota</taxon>
        <taxon>Pezizomycotina</taxon>
        <taxon>Eurotiomycetes</taxon>
        <taxon>Eurotiomycetidae</taxon>
        <taxon>Eurotiales</taxon>
        <taxon>Aspergillaceae</taxon>
        <taxon>Aspergillus</taxon>
        <taxon>Aspergillus subgen. Fumigati</taxon>
    </lineage>
</organism>
<dbReference type="CDD" id="cd11062">
    <property type="entry name" value="CYP58-like"/>
    <property type="match status" value="1"/>
</dbReference>
<dbReference type="PANTHER" id="PTHR24305">
    <property type="entry name" value="CYTOCHROME P450"/>
    <property type="match status" value="1"/>
</dbReference>
<dbReference type="Gene3D" id="1.10.630.10">
    <property type="entry name" value="Cytochrome P450"/>
    <property type="match status" value="1"/>
</dbReference>
<evidence type="ECO:0000313" key="6">
    <source>
        <dbReference type="Proteomes" id="UP000649114"/>
    </source>
</evidence>
<dbReference type="GO" id="GO:0003677">
    <property type="term" value="F:DNA binding"/>
    <property type="evidence" value="ECO:0007669"/>
    <property type="project" value="InterPro"/>
</dbReference>
<dbReference type="GO" id="GO:0005506">
    <property type="term" value="F:iron ion binding"/>
    <property type="evidence" value="ECO:0007669"/>
    <property type="project" value="InterPro"/>
</dbReference>
<evidence type="ECO:0000256" key="1">
    <source>
        <dbReference type="ARBA" id="ARBA00010617"/>
    </source>
</evidence>
<feature type="signal peptide" evidence="3">
    <location>
        <begin position="1"/>
        <end position="18"/>
    </location>
</feature>
<dbReference type="AlphaFoldDB" id="A0AAN5YJ03"/>
<dbReference type="PANTHER" id="PTHR24305:SF234">
    <property type="entry name" value="CYTOCHROME P450"/>
    <property type="match status" value="1"/>
</dbReference>
<dbReference type="InterPro" id="IPR002401">
    <property type="entry name" value="Cyt_P450_E_grp-I"/>
</dbReference>
<feature type="chain" id="PRO_5043029667" description="Xylanolytic transcriptional activator regulatory domain-containing protein" evidence="3">
    <location>
        <begin position="19"/>
        <end position="1085"/>
    </location>
</feature>
<dbReference type="GO" id="GO:0008270">
    <property type="term" value="F:zinc ion binding"/>
    <property type="evidence" value="ECO:0007669"/>
    <property type="project" value="InterPro"/>
</dbReference>
<accession>A0AAN5YJ03</accession>
<dbReference type="InterPro" id="IPR050121">
    <property type="entry name" value="Cytochrome_P450_monoxygenase"/>
</dbReference>
<dbReference type="Pfam" id="PF00067">
    <property type="entry name" value="p450"/>
    <property type="match status" value="1"/>
</dbReference>
<reference evidence="5" key="2">
    <citation type="submission" date="2020-04" db="EMBL/GenBank/DDBJ databases">
        <authorList>
            <person name="Santos R.A.C."/>
            <person name="Steenwyk J.L."/>
            <person name="Rivero-Menendez O."/>
            <person name="Mead M.E."/>
            <person name="Silva L.P."/>
            <person name="Bastos R.W."/>
            <person name="Alastruey-Izquierdo A."/>
            <person name="Goldman G.H."/>
            <person name="Rokas A."/>
        </authorList>
    </citation>
    <scope>NUCLEOTIDE SEQUENCE</scope>
    <source>
        <strain evidence="5">CNM-CM8927</strain>
    </source>
</reference>
<dbReference type="GO" id="GO:0006351">
    <property type="term" value="P:DNA-templated transcription"/>
    <property type="evidence" value="ECO:0007669"/>
    <property type="project" value="InterPro"/>
</dbReference>
<dbReference type="Pfam" id="PF04082">
    <property type="entry name" value="Fungal_trans"/>
    <property type="match status" value="1"/>
</dbReference>
<feature type="domain" description="Xylanolytic transcriptional activator regulatory" evidence="4">
    <location>
        <begin position="720"/>
        <end position="791"/>
    </location>
</feature>
<name>A0AAN5YJ03_ASPLE</name>
<keyword evidence="2" id="KW-0539">Nucleus</keyword>
<comment type="similarity">
    <text evidence="1">Belongs to the cytochrome P450 family.</text>
</comment>
<dbReference type="PRINTS" id="PR00463">
    <property type="entry name" value="EP450I"/>
</dbReference>
<evidence type="ECO:0000256" key="3">
    <source>
        <dbReference type="SAM" id="SignalP"/>
    </source>
</evidence>
<dbReference type="Proteomes" id="UP000649114">
    <property type="component" value="Unassembled WGS sequence"/>
</dbReference>
<evidence type="ECO:0000313" key="5">
    <source>
        <dbReference type="EMBL" id="KAF4201620.1"/>
    </source>
</evidence>
<dbReference type="GO" id="GO:0004497">
    <property type="term" value="F:monooxygenase activity"/>
    <property type="evidence" value="ECO:0007669"/>
    <property type="project" value="InterPro"/>
</dbReference>
<comment type="caution">
    <text evidence="5">The sequence shown here is derived from an EMBL/GenBank/DDBJ whole genome shotgun (WGS) entry which is preliminary data.</text>
</comment>
<proteinExistence type="inferred from homology"/>
<gene>
    <name evidence="5" type="ORF">CNMCM8927_001355</name>
</gene>
<dbReference type="GO" id="GO:0020037">
    <property type="term" value="F:heme binding"/>
    <property type="evidence" value="ECO:0007669"/>
    <property type="project" value="InterPro"/>
</dbReference>
<dbReference type="GO" id="GO:0016705">
    <property type="term" value="F:oxidoreductase activity, acting on paired donors, with incorporation or reduction of molecular oxygen"/>
    <property type="evidence" value="ECO:0007669"/>
    <property type="project" value="InterPro"/>
</dbReference>
<dbReference type="InterPro" id="IPR036396">
    <property type="entry name" value="Cyt_P450_sf"/>
</dbReference>
<protein>
    <recommendedName>
        <fullName evidence="4">Xylanolytic transcriptional activator regulatory domain-containing protein</fullName>
    </recommendedName>
</protein>